<dbReference type="OMA" id="LHPDMHI"/>
<feature type="domain" description="Alpha-carbonic anhydrase" evidence="9">
    <location>
        <begin position="35"/>
        <end position="295"/>
    </location>
</feature>
<evidence type="ECO:0000259" key="9">
    <source>
        <dbReference type="PROSITE" id="PS51144"/>
    </source>
</evidence>
<evidence type="ECO:0000256" key="1">
    <source>
        <dbReference type="ARBA" id="ARBA00010718"/>
    </source>
</evidence>
<reference evidence="11" key="3">
    <citation type="journal article" date="2014" name="Nature">
        <title>Elephant shark genome provides unique insights into gnathostome evolution.</title>
        <authorList>
            <consortium name="International Elephant Shark Genome Sequencing Consortium"/>
            <person name="Venkatesh B."/>
            <person name="Lee A.P."/>
            <person name="Ravi V."/>
            <person name="Maurya A.K."/>
            <person name="Lian M.M."/>
            <person name="Swann J.B."/>
            <person name="Ohta Y."/>
            <person name="Flajnik M.F."/>
            <person name="Sutoh Y."/>
            <person name="Kasahara M."/>
            <person name="Hoon S."/>
            <person name="Gangu V."/>
            <person name="Roy S.W."/>
            <person name="Irimia M."/>
            <person name="Korzh V."/>
            <person name="Kondrychyn I."/>
            <person name="Lim Z.W."/>
            <person name="Tay B.H."/>
            <person name="Tohari S."/>
            <person name="Kong K.W."/>
            <person name="Ho S."/>
            <person name="Lorente-Galdos B."/>
            <person name="Quilez J."/>
            <person name="Marques-Bonet T."/>
            <person name="Raney B.J."/>
            <person name="Ingham P.W."/>
            <person name="Tay A."/>
            <person name="Hillier L.W."/>
            <person name="Minx P."/>
            <person name="Boehm T."/>
            <person name="Wilson R.K."/>
            <person name="Brenner S."/>
            <person name="Warren W.C."/>
        </authorList>
    </citation>
    <scope>NUCLEOTIDE SEQUENCE [LARGE SCALE GENOMIC DNA]</scope>
</reference>
<reference evidence="10" key="5">
    <citation type="submission" date="2025-09" db="UniProtKB">
        <authorList>
            <consortium name="Ensembl"/>
        </authorList>
    </citation>
    <scope>IDENTIFICATION</scope>
</reference>
<dbReference type="GeneTree" id="ENSGT00940000159282"/>
<keyword evidence="8" id="KW-1133">Transmembrane helix</keyword>
<evidence type="ECO:0000256" key="3">
    <source>
        <dbReference type="ARBA" id="ARBA00022723"/>
    </source>
</evidence>
<keyword evidence="3 7" id="KW-0479">Metal-binding</keyword>
<accession>A0A4W3HEY3</accession>
<dbReference type="STRING" id="7868.ENSCMIP00000013900"/>
<evidence type="ECO:0000313" key="11">
    <source>
        <dbReference type="Proteomes" id="UP000314986"/>
    </source>
</evidence>
<dbReference type="Ensembl" id="ENSCMIT00000014203.1">
    <property type="protein sequence ID" value="ENSCMIP00000013900.1"/>
    <property type="gene ID" value="ENSCMIG00000006938.1"/>
</dbReference>
<sequence>MSPRRRQWLEVVTRALVMLHALALKGPTLADSGASGWSYSGPHGEDEWGSSYPHCGSVHQQSPIDFHNGIFAYDPSLKPMQLMGYNLSETERLTLTNDGHALKLSLLPTMHITSLPDRYTAVQLHMHWGSKAEPNGSEHTISGQHYPSELHIVHYNSDKYESVTEAQDKPDGLAVLGILIEVGNFNPAYEIVFSHLKEIQYKDQKIYMPGFNVEDLLPDRLDQYFRYNGSLTTPPCYPSVLWTVFRKSVQISNEQLNELESDLFVSDKEETNQTGMVKNFRHVQKLGKREVLVSFHEDSTQKLSLGVVLAVILCCVFGALAILALGCFLLRKRTKKATENQGVIYKPAGDKDDDLSSRTVWVRIVPKAQATSLRRGQENV</sequence>
<gene>
    <name evidence="10" type="primary">ca12</name>
</gene>
<keyword evidence="11" id="KW-1185">Reference proteome</keyword>
<dbReference type="Pfam" id="PF00194">
    <property type="entry name" value="Carb_anhydrase"/>
    <property type="match status" value="1"/>
</dbReference>
<dbReference type="PROSITE" id="PS00162">
    <property type="entry name" value="ALPHA_CA_1"/>
    <property type="match status" value="1"/>
</dbReference>
<comment type="similarity">
    <text evidence="1 7">Belongs to the alpha-carbonic anhydrase family.</text>
</comment>
<feature type="chain" id="PRO_5025084540" description="Carbonic anhydrase" evidence="7">
    <location>
        <begin position="31"/>
        <end position="380"/>
    </location>
</feature>
<organism evidence="10 11">
    <name type="scientific">Callorhinchus milii</name>
    <name type="common">Ghost shark</name>
    <dbReference type="NCBI Taxonomy" id="7868"/>
    <lineage>
        <taxon>Eukaryota</taxon>
        <taxon>Metazoa</taxon>
        <taxon>Chordata</taxon>
        <taxon>Craniata</taxon>
        <taxon>Vertebrata</taxon>
        <taxon>Chondrichthyes</taxon>
        <taxon>Holocephali</taxon>
        <taxon>Chimaeriformes</taxon>
        <taxon>Callorhinchidae</taxon>
        <taxon>Callorhinchus</taxon>
    </lineage>
</organism>
<dbReference type="InterPro" id="IPR001148">
    <property type="entry name" value="CA_dom"/>
</dbReference>
<dbReference type="Proteomes" id="UP000314986">
    <property type="component" value="Unassembled WGS sequence"/>
</dbReference>
<reference evidence="11" key="1">
    <citation type="journal article" date="2006" name="Science">
        <title>Ancient noncoding elements conserved in the human genome.</title>
        <authorList>
            <person name="Venkatesh B."/>
            <person name="Kirkness E.F."/>
            <person name="Loh Y.H."/>
            <person name="Halpern A.L."/>
            <person name="Lee A.P."/>
            <person name="Johnson J."/>
            <person name="Dandona N."/>
            <person name="Viswanathan L.D."/>
            <person name="Tay A."/>
            <person name="Venter J.C."/>
            <person name="Strausberg R.L."/>
            <person name="Brenner S."/>
        </authorList>
    </citation>
    <scope>NUCLEOTIDE SEQUENCE [LARGE SCALE GENOMIC DNA]</scope>
</reference>
<evidence type="ECO:0000256" key="7">
    <source>
        <dbReference type="RuleBase" id="RU367011"/>
    </source>
</evidence>
<feature type="signal peptide" evidence="7">
    <location>
        <begin position="1"/>
        <end position="30"/>
    </location>
</feature>
<evidence type="ECO:0000313" key="10">
    <source>
        <dbReference type="Ensembl" id="ENSCMIP00000013900.1"/>
    </source>
</evidence>
<comment type="function">
    <text evidence="7">Reversible hydration of carbon dioxide.</text>
</comment>
<keyword evidence="4 7" id="KW-0862">Zinc</keyword>
<dbReference type="PROSITE" id="PS51144">
    <property type="entry name" value="ALPHA_CA_2"/>
    <property type="match status" value="1"/>
</dbReference>
<comment type="cofactor">
    <cofactor evidence="7">
        <name>Zn(2+)</name>
        <dbReference type="ChEBI" id="CHEBI:29105"/>
    </cofactor>
</comment>
<keyword evidence="8" id="KW-0472">Membrane</keyword>
<name>A0A4W3HEY3_CALMI</name>
<evidence type="ECO:0000256" key="2">
    <source>
        <dbReference type="ARBA" id="ARBA00012925"/>
    </source>
</evidence>
<dbReference type="FunFam" id="3.10.200.10:FF:000003">
    <property type="entry name" value="Carbonic anhydrase 12"/>
    <property type="match status" value="1"/>
</dbReference>
<evidence type="ECO:0000256" key="4">
    <source>
        <dbReference type="ARBA" id="ARBA00022833"/>
    </source>
</evidence>
<keyword evidence="8" id="KW-0812">Transmembrane</keyword>
<dbReference type="InterPro" id="IPR023561">
    <property type="entry name" value="Carbonic_anhydrase_a-class"/>
</dbReference>
<dbReference type="AlphaFoldDB" id="A0A4W3HEY3"/>
<feature type="transmembrane region" description="Helical" evidence="8">
    <location>
        <begin position="303"/>
        <end position="330"/>
    </location>
</feature>
<evidence type="ECO:0000256" key="6">
    <source>
        <dbReference type="ARBA" id="ARBA00023239"/>
    </source>
</evidence>
<evidence type="ECO:0000256" key="8">
    <source>
        <dbReference type="SAM" id="Phobius"/>
    </source>
</evidence>
<dbReference type="PANTHER" id="PTHR18952:SF19">
    <property type="entry name" value="CARBONIC ANHYDRASE 12"/>
    <property type="match status" value="1"/>
</dbReference>
<proteinExistence type="inferred from homology"/>
<dbReference type="InterPro" id="IPR036398">
    <property type="entry name" value="CA_dom_sf"/>
</dbReference>
<keyword evidence="7" id="KW-0732">Signal</keyword>
<reference evidence="11" key="2">
    <citation type="journal article" date="2007" name="PLoS Biol.">
        <title>Survey sequencing and comparative analysis of the elephant shark (Callorhinchus milii) genome.</title>
        <authorList>
            <person name="Venkatesh B."/>
            <person name="Kirkness E.F."/>
            <person name="Loh Y.H."/>
            <person name="Halpern A.L."/>
            <person name="Lee A.P."/>
            <person name="Johnson J."/>
            <person name="Dandona N."/>
            <person name="Viswanathan L.D."/>
            <person name="Tay A."/>
            <person name="Venter J.C."/>
            <person name="Strausberg R.L."/>
            <person name="Brenner S."/>
        </authorList>
    </citation>
    <scope>NUCLEOTIDE SEQUENCE [LARGE SCALE GENOMIC DNA]</scope>
</reference>
<dbReference type="SMART" id="SM01057">
    <property type="entry name" value="Carb_anhydrase"/>
    <property type="match status" value="1"/>
</dbReference>
<keyword evidence="6 7" id="KW-0456">Lyase</keyword>
<dbReference type="SUPFAM" id="SSF51069">
    <property type="entry name" value="Carbonic anhydrase"/>
    <property type="match status" value="1"/>
</dbReference>
<protein>
    <recommendedName>
        <fullName evidence="2 7">Carbonic anhydrase</fullName>
        <ecNumber evidence="2 7">4.2.1.1</ecNumber>
    </recommendedName>
</protein>
<dbReference type="EC" id="4.2.1.1" evidence="2 7"/>
<dbReference type="GO" id="GO:0005886">
    <property type="term" value="C:plasma membrane"/>
    <property type="evidence" value="ECO:0007669"/>
    <property type="project" value="TreeGrafter"/>
</dbReference>
<dbReference type="GO" id="GO:0008270">
    <property type="term" value="F:zinc ion binding"/>
    <property type="evidence" value="ECO:0007669"/>
    <property type="project" value="UniProtKB-UniRule"/>
</dbReference>
<reference evidence="10" key="4">
    <citation type="submission" date="2025-08" db="UniProtKB">
        <authorList>
            <consortium name="Ensembl"/>
        </authorList>
    </citation>
    <scope>IDENTIFICATION</scope>
</reference>
<comment type="catalytic activity">
    <reaction evidence="7">
        <text>hydrogencarbonate + H(+) = CO2 + H2O</text>
        <dbReference type="Rhea" id="RHEA:10748"/>
        <dbReference type="ChEBI" id="CHEBI:15377"/>
        <dbReference type="ChEBI" id="CHEBI:15378"/>
        <dbReference type="ChEBI" id="CHEBI:16526"/>
        <dbReference type="ChEBI" id="CHEBI:17544"/>
        <dbReference type="EC" id="4.2.1.1"/>
    </reaction>
</comment>
<dbReference type="InterPro" id="IPR018338">
    <property type="entry name" value="Carbonic_anhydrase_a-class_CS"/>
</dbReference>
<dbReference type="PANTHER" id="PTHR18952">
    <property type="entry name" value="CARBONIC ANHYDRASE"/>
    <property type="match status" value="1"/>
</dbReference>
<dbReference type="Gene3D" id="3.10.200.10">
    <property type="entry name" value="Alpha carbonic anhydrase"/>
    <property type="match status" value="1"/>
</dbReference>
<evidence type="ECO:0000256" key="5">
    <source>
        <dbReference type="ARBA" id="ARBA00023180"/>
    </source>
</evidence>
<dbReference type="GO" id="GO:0004089">
    <property type="term" value="F:carbonate dehydratase activity"/>
    <property type="evidence" value="ECO:0007669"/>
    <property type="project" value="UniProtKB-UniRule"/>
</dbReference>
<keyword evidence="5" id="KW-0325">Glycoprotein</keyword>
<dbReference type="InParanoid" id="A0A4W3HEY3"/>